<proteinExistence type="predicted"/>
<evidence type="ECO:0000313" key="3">
    <source>
        <dbReference type="Proteomes" id="UP000008827"/>
    </source>
</evidence>
<dbReference type="GeneID" id="102667670"/>
<dbReference type="SMR" id="K7LAK4"/>
<keyword evidence="3" id="KW-1185">Reference proteome</keyword>
<dbReference type="PaxDb" id="3847-GLYMA08G45501.1"/>
<dbReference type="OrthoDB" id="1727703at2759"/>
<reference evidence="1" key="3">
    <citation type="submission" date="2018-07" db="EMBL/GenBank/DDBJ databases">
        <title>WGS assembly of Glycine max.</title>
        <authorList>
            <person name="Schmutz J."/>
            <person name="Cannon S."/>
            <person name="Schlueter J."/>
            <person name="Ma J."/>
            <person name="Mitros T."/>
            <person name="Nelson W."/>
            <person name="Hyten D."/>
            <person name="Song Q."/>
            <person name="Thelen J."/>
            <person name="Cheng J."/>
            <person name="Xu D."/>
            <person name="Hellsten U."/>
            <person name="May G."/>
            <person name="Yu Y."/>
            <person name="Sakurai T."/>
            <person name="Umezawa T."/>
            <person name="Bhattacharyya M."/>
            <person name="Sandhu D."/>
            <person name="Valliyodan B."/>
            <person name="Lindquist E."/>
            <person name="Peto M."/>
            <person name="Grant D."/>
            <person name="Shu S."/>
            <person name="Goodstein D."/>
            <person name="Barry K."/>
            <person name="Futrell-Griggs M."/>
            <person name="Abernathy B."/>
            <person name="Du J."/>
            <person name="Tian Z."/>
            <person name="Zhu L."/>
            <person name="Gill N."/>
            <person name="Joshi T."/>
            <person name="Libault M."/>
            <person name="Sethuraman A."/>
            <person name="Zhang X."/>
            <person name="Shinozaki K."/>
            <person name="Nguyen H."/>
            <person name="Wing R."/>
            <person name="Cregan P."/>
            <person name="Specht J."/>
            <person name="Grimwood J."/>
            <person name="Rokhsar D."/>
            <person name="Stacey G."/>
            <person name="Shoemaker R."/>
            <person name="Jackson S."/>
        </authorList>
    </citation>
    <scope>NUCLEOTIDE SEQUENCE</scope>
    <source>
        <tissue evidence="1">Callus</tissue>
    </source>
</reference>
<name>K7LAK4_SOYBN</name>
<dbReference type="RefSeq" id="XP_025985598.1">
    <property type="nucleotide sequence ID" value="XM_026129813.2"/>
</dbReference>
<organism evidence="1">
    <name type="scientific">Glycine max</name>
    <name type="common">Soybean</name>
    <name type="synonym">Glycine hispida</name>
    <dbReference type="NCBI Taxonomy" id="3847"/>
    <lineage>
        <taxon>Eukaryota</taxon>
        <taxon>Viridiplantae</taxon>
        <taxon>Streptophyta</taxon>
        <taxon>Embryophyta</taxon>
        <taxon>Tracheophyta</taxon>
        <taxon>Spermatophyta</taxon>
        <taxon>Magnoliopsida</taxon>
        <taxon>eudicotyledons</taxon>
        <taxon>Gunneridae</taxon>
        <taxon>Pentapetalae</taxon>
        <taxon>rosids</taxon>
        <taxon>fabids</taxon>
        <taxon>Fabales</taxon>
        <taxon>Fabaceae</taxon>
        <taxon>Papilionoideae</taxon>
        <taxon>50 kb inversion clade</taxon>
        <taxon>NPAAA clade</taxon>
        <taxon>indigoferoid/millettioid clade</taxon>
        <taxon>Phaseoleae</taxon>
        <taxon>Glycine</taxon>
        <taxon>Glycine subgen. Soja</taxon>
    </lineage>
</organism>
<dbReference type="EnsemblPlants" id="KRH46550">
    <property type="protein sequence ID" value="KRH46550"/>
    <property type="gene ID" value="GLYMA_08G341200"/>
</dbReference>
<protein>
    <submittedName>
        <fullName evidence="1 2">Uncharacterized protein</fullName>
    </submittedName>
</protein>
<evidence type="ECO:0000313" key="2">
    <source>
        <dbReference type="EnsemblPlants" id="KRH46550"/>
    </source>
</evidence>
<reference evidence="2" key="2">
    <citation type="submission" date="2018-02" db="UniProtKB">
        <authorList>
            <consortium name="EnsemblPlants"/>
        </authorList>
    </citation>
    <scope>IDENTIFICATION</scope>
    <source>
        <strain evidence="2">Williams 82</strain>
    </source>
</reference>
<dbReference type="Gramene" id="KRH46550">
    <property type="protein sequence ID" value="KRH46550"/>
    <property type="gene ID" value="GLYMA_08G341200"/>
</dbReference>
<gene>
    <name evidence="2" type="primary">LOC102667670</name>
    <name evidence="1" type="ORF">GLYMA_08G341200</name>
</gene>
<dbReference type="RefSeq" id="XP_025985597.1">
    <property type="nucleotide sequence ID" value="XM_026129812.2"/>
</dbReference>
<dbReference type="AlphaFoldDB" id="K7LAK4"/>
<dbReference type="HOGENOM" id="CLU_1985616_0_0_1"/>
<reference evidence="1 2" key="1">
    <citation type="journal article" date="2010" name="Nature">
        <title>Genome sequence of the palaeopolyploid soybean.</title>
        <authorList>
            <person name="Schmutz J."/>
            <person name="Cannon S.B."/>
            <person name="Schlueter J."/>
            <person name="Ma J."/>
            <person name="Mitros T."/>
            <person name="Nelson W."/>
            <person name="Hyten D.L."/>
            <person name="Song Q."/>
            <person name="Thelen J.J."/>
            <person name="Cheng J."/>
            <person name="Xu D."/>
            <person name="Hellsten U."/>
            <person name="May G.D."/>
            <person name="Yu Y."/>
            <person name="Sakurai T."/>
            <person name="Umezawa T."/>
            <person name="Bhattacharyya M.K."/>
            <person name="Sandhu D."/>
            <person name="Valliyodan B."/>
            <person name="Lindquist E."/>
            <person name="Peto M."/>
            <person name="Grant D."/>
            <person name="Shu S."/>
            <person name="Goodstein D."/>
            <person name="Barry K."/>
            <person name="Futrell-Griggs M."/>
            <person name="Abernathy B."/>
            <person name="Du J."/>
            <person name="Tian Z."/>
            <person name="Zhu L."/>
            <person name="Gill N."/>
            <person name="Joshi T."/>
            <person name="Libault M."/>
            <person name="Sethuraman A."/>
            <person name="Zhang X.-C."/>
            <person name="Shinozaki K."/>
            <person name="Nguyen H.T."/>
            <person name="Wing R.A."/>
            <person name="Cregan P."/>
            <person name="Specht J."/>
            <person name="Grimwood J."/>
            <person name="Rokhsar D."/>
            <person name="Stacey G."/>
            <person name="Shoemaker R.C."/>
            <person name="Jackson S.A."/>
        </authorList>
    </citation>
    <scope>NUCLEOTIDE SEQUENCE [LARGE SCALE GENOMIC DNA]</scope>
    <source>
        <strain evidence="2">cv. Williams 82</strain>
        <tissue evidence="1">Callus</tissue>
    </source>
</reference>
<evidence type="ECO:0000313" key="1">
    <source>
        <dbReference type="EMBL" id="KRH46550.1"/>
    </source>
</evidence>
<sequence length="126" mass="14224">MVISQKEKILLMYDFGFGCTTKMSTSIFCQAENEYHRARNQELVNLQEESLIRQDVQQKNKFKLKEGGLRVILTNQNKLVLAVCGVTALAAGRGLHCKKQFEEICKKICKVPALSITFCVTPDVDP</sequence>
<dbReference type="STRING" id="3847.K7LAK4"/>
<dbReference type="Proteomes" id="UP000008827">
    <property type="component" value="Chromosome 8"/>
</dbReference>
<accession>K7LAK4</accession>
<dbReference type="EMBL" id="CM000841">
    <property type="protein sequence ID" value="KRH46550.1"/>
    <property type="molecule type" value="Genomic_DNA"/>
</dbReference>